<gene>
    <name evidence="2" type="ORF">DUE52_18485</name>
</gene>
<dbReference type="InterPro" id="IPR051397">
    <property type="entry name" value="Zn-ADH-like_protein"/>
</dbReference>
<accession>A0A368JKJ5</accession>
<dbReference type="Gene3D" id="3.40.50.720">
    <property type="entry name" value="NAD(P)-binding Rossmann-like Domain"/>
    <property type="match status" value="1"/>
</dbReference>
<dbReference type="EMBL" id="QOWE01000015">
    <property type="protein sequence ID" value="RCR68052.1"/>
    <property type="molecule type" value="Genomic_DNA"/>
</dbReference>
<dbReference type="InterPro" id="IPR011032">
    <property type="entry name" value="GroES-like_sf"/>
</dbReference>
<dbReference type="SUPFAM" id="SSF51735">
    <property type="entry name" value="NAD(P)-binding Rossmann-fold domains"/>
    <property type="match status" value="1"/>
</dbReference>
<dbReference type="OrthoDB" id="9787435at2"/>
<dbReference type="Pfam" id="PF00107">
    <property type="entry name" value="ADH_zinc_N"/>
    <property type="match status" value="1"/>
</dbReference>
<dbReference type="CDD" id="cd08241">
    <property type="entry name" value="QOR1"/>
    <property type="match status" value="1"/>
</dbReference>
<dbReference type="Proteomes" id="UP000253383">
    <property type="component" value="Unassembled WGS sequence"/>
</dbReference>
<comment type="caution">
    <text evidence="2">The sequence shown here is derived from an EMBL/GenBank/DDBJ whole genome shotgun (WGS) entry which is preliminary data.</text>
</comment>
<dbReference type="InterPro" id="IPR036291">
    <property type="entry name" value="NAD(P)-bd_dom_sf"/>
</dbReference>
<dbReference type="PANTHER" id="PTHR43677:SF4">
    <property type="entry name" value="QUINONE OXIDOREDUCTASE-LIKE PROTEIN 2"/>
    <property type="match status" value="1"/>
</dbReference>
<reference evidence="2 3" key="1">
    <citation type="submission" date="2018-07" db="EMBL/GenBank/DDBJ databases">
        <title>Genome analysis of Larkinella rosea.</title>
        <authorList>
            <person name="Zhou Z."/>
            <person name="Wang G."/>
        </authorList>
    </citation>
    <scope>NUCLEOTIDE SEQUENCE [LARGE SCALE GENOMIC DNA]</scope>
    <source>
        <strain evidence="3">zzj9</strain>
    </source>
</reference>
<sequence length="329" mass="35341">MKAVLCHQYGPPETLTVEETASPKASPGKLVIQMKACGVNFPDTLMIQGKYQFKPPFPFSPGGEVAGVVKEVGEGITHLKPGDNVFALTGWGGFAEEVLADGFKTFPIPPDMDFVTAASLMYTYGTSYHALKDRANLQPGETLLVLGAAGGVGLAAVELGRIMGAKVIAAASTDEKLELCRQTGASDTINYSREGLRERLKEITGGPGVDVVYDPVGGSLTEAALRSVSWRGRYLVVGFAAGQIPAIPLNLPLLKGCSVVGVFWGAFAEKQPKDNFKNVQELLAFYEQGQMKPHIQAEYPLDKVPQALTEMMNRQVMGKLVITPKNFHP</sequence>
<dbReference type="InterPro" id="IPR013154">
    <property type="entry name" value="ADH-like_N"/>
</dbReference>
<dbReference type="AlphaFoldDB" id="A0A368JKJ5"/>
<dbReference type="Gene3D" id="3.90.180.10">
    <property type="entry name" value="Medium-chain alcohol dehydrogenases, catalytic domain"/>
    <property type="match status" value="1"/>
</dbReference>
<organism evidence="2 3">
    <name type="scientific">Larkinella punicea</name>
    <dbReference type="NCBI Taxonomy" id="2315727"/>
    <lineage>
        <taxon>Bacteria</taxon>
        <taxon>Pseudomonadati</taxon>
        <taxon>Bacteroidota</taxon>
        <taxon>Cytophagia</taxon>
        <taxon>Cytophagales</taxon>
        <taxon>Spirosomataceae</taxon>
        <taxon>Larkinella</taxon>
    </lineage>
</organism>
<evidence type="ECO:0000313" key="2">
    <source>
        <dbReference type="EMBL" id="RCR68052.1"/>
    </source>
</evidence>
<dbReference type="RefSeq" id="WP_114407517.1">
    <property type="nucleotide sequence ID" value="NZ_QOWE01000015.1"/>
</dbReference>
<keyword evidence="3" id="KW-1185">Reference proteome</keyword>
<name>A0A368JKJ5_9BACT</name>
<dbReference type="SMART" id="SM00829">
    <property type="entry name" value="PKS_ER"/>
    <property type="match status" value="1"/>
</dbReference>
<dbReference type="GO" id="GO:0016491">
    <property type="term" value="F:oxidoreductase activity"/>
    <property type="evidence" value="ECO:0007669"/>
    <property type="project" value="InterPro"/>
</dbReference>
<dbReference type="InterPro" id="IPR020843">
    <property type="entry name" value="ER"/>
</dbReference>
<evidence type="ECO:0000259" key="1">
    <source>
        <dbReference type="SMART" id="SM00829"/>
    </source>
</evidence>
<dbReference type="InterPro" id="IPR013149">
    <property type="entry name" value="ADH-like_C"/>
</dbReference>
<dbReference type="PANTHER" id="PTHR43677">
    <property type="entry name" value="SHORT-CHAIN DEHYDROGENASE/REDUCTASE"/>
    <property type="match status" value="1"/>
</dbReference>
<feature type="domain" description="Enoyl reductase (ER)" evidence="1">
    <location>
        <begin position="10"/>
        <end position="322"/>
    </location>
</feature>
<protein>
    <submittedName>
        <fullName evidence="2">NADPH:quinone oxidoreductase family protein</fullName>
    </submittedName>
</protein>
<dbReference type="SUPFAM" id="SSF50129">
    <property type="entry name" value="GroES-like"/>
    <property type="match status" value="1"/>
</dbReference>
<dbReference type="Pfam" id="PF08240">
    <property type="entry name" value="ADH_N"/>
    <property type="match status" value="1"/>
</dbReference>
<evidence type="ECO:0000313" key="3">
    <source>
        <dbReference type="Proteomes" id="UP000253383"/>
    </source>
</evidence>
<proteinExistence type="predicted"/>